<dbReference type="STRING" id="381751.SAMN05444391_1041"/>
<gene>
    <name evidence="6" type="ORF">SAMN05444391_1041</name>
</gene>
<dbReference type="Proteomes" id="UP000189810">
    <property type="component" value="Chromosome I"/>
</dbReference>
<dbReference type="RefSeq" id="WP_231967091.1">
    <property type="nucleotide sequence ID" value="NZ_LT670846.1"/>
</dbReference>
<evidence type="ECO:0000259" key="5">
    <source>
        <dbReference type="SMART" id="SM00903"/>
    </source>
</evidence>
<feature type="domain" description="Flavin reductase like" evidence="5">
    <location>
        <begin position="21"/>
        <end position="179"/>
    </location>
</feature>
<name>A0A1M6SIL9_9AQUI</name>
<dbReference type="AlphaFoldDB" id="A0A1M6SIL9"/>
<dbReference type="GO" id="GO:0016646">
    <property type="term" value="F:oxidoreductase activity, acting on the CH-NH group of donors, NAD or NADP as acceptor"/>
    <property type="evidence" value="ECO:0007669"/>
    <property type="project" value="UniProtKB-ARBA"/>
</dbReference>
<dbReference type="SMART" id="SM00903">
    <property type="entry name" value="Flavin_Reduct"/>
    <property type="match status" value="1"/>
</dbReference>
<dbReference type="SUPFAM" id="SSF50475">
    <property type="entry name" value="FMN-binding split barrel"/>
    <property type="match status" value="1"/>
</dbReference>
<dbReference type="InterPro" id="IPR012349">
    <property type="entry name" value="Split_barrel_FMN-bd"/>
</dbReference>
<dbReference type="Gene3D" id="2.30.110.10">
    <property type="entry name" value="Electron Transport, Fmn-binding Protein, Chain A"/>
    <property type="match status" value="1"/>
</dbReference>
<organism evidence="6 7">
    <name type="scientific">Thermocrinis minervae</name>
    <dbReference type="NCBI Taxonomy" id="381751"/>
    <lineage>
        <taxon>Bacteria</taxon>
        <taxon>Pseudomonadati</taxon>
        <taxon>Aquificota</taxon>
        <taxon>Aquificia</taxon>
        <taxon>Aquificales</taxon>
        <taxon>Aquificaceae</taxon>
        <taxon>Thermocrinis</taxon>
    </lineage>
</organism>
<evidence type="ECO:0000256" key="2">
    <source>
        <dbReference type="ARBA" id="ARBA00022630"/>
    </source>
</evidence>
<evidence type="ECO:0000256" key="4">
    <source>
        <dbReference type="ARBA" id="ARBA00038054"/>
    </source>
</evidence>
<dbReference type="InterPro" id="IPR002563">
    <property type="entry name" value="Flavin_Rdtase-like_dom"/>
</dbReference>
<reference evidence="6 7" key="1">
    <citation type="submission" date="2016-11" db="EMBL/GenBank/DDBJ databases">
        <authorList>
            <person name="Jaros S."/>
            <person name="Januszkiewicz K."/>
            <person name="Wedrychowicz H."/>
        </authorList>
    </citation>
    <scope>NUCLEOTIDE SEQUENCE [LARGE SCALE GENOMIC DNA]</scope>
    <source>
        <strain evidence="6 7">DSM 19557</strain>
    </source>
</reference>
<keyword evidence="2" id="KW-0285">Flavoprotein</keyword>
<evidence type="ECO:0000313" key="6">
    <source>
        <dbReference type="EMBL" id="SHK44543.1"/>
    </source>
</evidence>
<dbReference type="PANTHER" id="PTHR33798:SF5">
    <property type="entry name" value="FLAVIN REDUCTASE LIKE DOMAIN-CONTAINING PROTEIN"/>
    <property type="match status" value="1"/>
</dbReference>
<keyword evidence="7" id="KW-1185">Reference proteome</keyword>
<protein>
    <submittedName>
        <fullName evidence="6">NADH-FMN oxidoreductase RutF, flavin reductase (DIM6/NTAB) family</fullName>
    </submittedName>
</protein>
<dbReference type="GO" id="GO:0010181">
    <property type="term" value="F:FMN binding"/>
    <property type="evidence" value="ECO:0007669"/>
    <property type="project" value="InterPro"/>
</dbReference>
<evidence type="ECO:0000313" key="7">
    <source>
        <dbReference type="Proteomes" id="UP000189810"/>
    </source>
</evidence>
<comment type="similarity">
    <text evidence="4">Belongs to the flavoredoxin family.</text>
</comment>
<sequence>MIELEVQKASSEEVYEILTTLVVPRPIAWVSSISEEGVFNLAPFSFFNLVCDDPPILIISISNRDDGSLKDTVRNILNTKEFIVNIPSEDLIHELLMSSEDFPPHVNEFEITGLDWELGRMVKVPRVKRAKAWLECILFKHEELFDYHLIFGRVLFIGAFSLDYSELRPIGRVKGGFCKVFKE</sequence>
<evidence type="ECO:0000256" key="3">
    <source>
        <dbReference type="ARBA" id="ARBA00022643"/>
    </source>
</evidence>
<dbReference type="PANTHER" id="PTHR33798">
    <property type="entry name" value="FLAVOPROTEIN OXYGENASE"/>
    <property type="match status" value="1"/>
</dbReference>
<keyword evidence="3" id="KW-0288">FMN</keyword>
<dbReference type="EMBL" id="LT670846">
    <property type="protein sequence ID" value="SHK44543.1"/>
    <property type="molecule type" value="Genomic_DNA"/>
</dbReference>
<proteinExistence type="inferred from homology"/>
<evidence type="ECO:0000256" key="1">
    <source>
        <dbReference type="ARBA" id="ARBA00001917"/>
    </source>
</evidence>
<dbReference type="Pfam" id="PF01613">
    <property type="entry name" value="Flavin_Reduct"/>
    <property type="match status" value="1"/>
</dbReference>
<comment type="cofactor">
    <cofactor evidence="1">
        <name>FMN</name>
        <dbReference type="ChEBI" id="CHEBI:58210"/>
    </cofactor>
</comment>
<accession>A0A1M6SIL9</accession>